<dbReference type="GO" id="GO:0007635">
    <property type="term" value="P:chemosensory behavior"/>
    <property type="evidence" value="ECO:0007669"/>
    <property type="project" value="TreeGrafter"/>
</dbReference>
<proteinExistence type="inferred from homology"/>
<dbReference type="PANTHER" id="PTHR21143:SF133">
    <property type="entry name" value="GUSTATORY AND PHEROMONE RECEPTOR 32A-RELATED"/>
    <property type="match status" value="1"/>
</dbReference>
<feature type="transmembrane region" description="Helical" evidence="8">
    <location>
        <begin position="83"/>
        <end position="103"/>
    </location>
</feature>
<dbReference type="EMBL" id="KQ977305">
    <property type="protein sequence ID" value="KYN03760.1"/>
    <property type="molecule type" value="Genomic_DNA"/>
</dbReference>
<dbReference type="GO" id="GO:0050909">
    <property type="term" value="P:sensory perception of taste"/>
    <property type="evidence" value="ECO:0007669"/>
    <property type="project" value="InterPro"/>
</dbReference>
<dbReference type="PANTHER" id="PTHR21143">
    <property type="entry name" value="INVERTEBRATE GUSTATORY RECEPTOR"/>
    <property type="match status" value="1"/>
</dbReference>
<comment type="subcellular location">
    <subcellularLocation>
        <location evidence="1 8">Cell membrane</location>
        <topology evidence="1 8">Multi-pass membrane protein</topology>
    </subcellularLocation>
</comment>
<comment type="caution">
    <text evidence="8">Lacks conserved residue(s) required for the propagation of feature annotation.</text>
</comment>
<feature type="transmembrane region" description="Helical" evidence="8">
    <location>
        <begin position="132"/>
        <end position="152"/>
    </location>
</feature>
<organism evidence="9 10">
    <name type="scientific">Cyphomyrmex costatus</name>
    <dbReference type="NCBI Taxonomy" id="456900"/>
    <lineage>
        <taxon>Eukaryota</taxon>
        <taxon>Metazoa</taxon>
        <taxon>Ecdysozoa</taxon>
        <taxon>Arthropoda</taxon>
        <taxon>Hexapoda</taxon>
        <taxon>Insecta</taxon>
        <taxon>Pterygota</taxon>
        <taxon>Neoptera</taxon>
        <taxon>Endopterygota</taxon>
        <taxon>Hymenoptera</taxon>
        <taxon>Apocrita</taxon>
        <taxon>Aculeata</taxon>
        <taxon>Formicoidea</taxon>
        <taxon>Formicidae</taxon>
        <taxon>Myrmicinae</taxon>
        <taxon>Cyphomyrmex</taxon>
    </lineage>
</organism>
<name>A0A195CSY7_9HYME</name>
<reference evidence="9 10" key="1">
    <citation type="submission" date="2016-03" db="EMBL/GenBank/DDBJ databases">
        <title>Cyphomyrmex costatus WGS genome.</title>
        <authorList>
            <person name="Nygaard S."/>
            <person name="Hu H."/>
            <person name="Boomsma J."/>
            <person name="Zhang G."/>
        </authorList>
    </citation>
    <scope>NUCLEOTIDE SEQUENCE [LARGE SCALE GENOMIC DNA]</scope>
    <source>
        <strain evidence="9">MS0001</strain>
        <tissue evidence="9">Whole body</tissue>
    </source>
</reference>
<feature type="transmembrane region" description="Helical" evidence="8">
    <location>
        <begin position="253"/>
        <end position="274"/>
    </location>
</feature>
<keyword evidence="7 8" id="KW-0807">Transducer</keyword>
<comment type="function">
    <text evidence="8">Gustatory receptor which mediates acceptance or avoidance behavior, depending on its substrates.</text>
</comment>
<evidence type="ECO:0000256" key="3">
    <source>
        <dbReference type="ARBA" id="ARBA00022692"/>
    </source>
</evidence>
<keyword evidence="5 8" id="KW-0472">Membrane</keyword>
<dbReference type="GO" id="GO:0030424">
    <property type="term" value="C:axon"/>
    <property type="evidence" value="ECO:0007669"/>
    <property type="project" value="TreeGrafter"/>
</dbReference>
<dbReference type="InterPro" id="IPR013604">
    <property type="entry name" value="7TM_chemorcpt"/>
</dbReference>
<protein>
    <recommendedName>
        <fullName evidence="8">Gustatory receptor</fullName>
    </recommendedName>
</protein>
<keyword evidence="3 8" id="KW-0812">Transmembrane</keyword>
<evidence type="ECO:0000313" key="9">
    <source>
        <dbReference type="EMBL" id="KYN03760.1"/>
    </source>
</evidence>
<dbReference type="STRING" id="456900.A0A195CSY7"/>
<dbReference type="GO" id="GO:0043025">
    <property type="term" value="C:neuronal cell body"/>
    <property type="evidence" value="ECO:0007669"/>
    <property type="project" value="TreeGrafter"/>
</dbReference>
<comment type="similarity">
    <text evidence="8">Belongs to the insect chemoreceptor superfamily. Gustatory receptor (GR) family.</text>
</comment>
<keyword evidence="4 8" id="KW-1133">Transmembrane helix</keyword>
<evidence type="ECO:0000256" key="6">
    <source>
        <dbReference type="ARBA" id="ARBA00023170"/>
    </source>
</evidence>
<accession>A0A195CSY7</accession>
<sequence>MNKKKGKMWLLFRATDFKSLMYPCFMFGRILGIFPYKIDALNIKACKSYYILSTIITCTICISNTIVLFDINKKIKFNSVSRLLERNCFYILSGFIIVITFILSEPRRRLLQTVLKLSSKLPQKSYQNISRLIYAKDIFGLFFVIMLAIYNLETQGSMIHRIISVYIEMLVFQMDMLYMNCVCVIKACFKQINDSLVNLRELMVNSEPYTLGREMNNEERNTVILMELMILKKQHMAISDTIQMLNKIFTLQLLFTIIRTFIFIIFNLYFYLLLRVQDSDSLSNVEKEVYCNTIIANVTFYMIKIVWIVWACETSKIQAMEVKTTVIDMSNSNNDKEIEYELELFSLQLMHRKNIFSAKGFVINAKFFTTVRDQSFTFV</sequence>
<keyword evidence="10" id="KW-1185">Reference proteome</keyword>
<keyword evidence="2 8" id="KW-1003">Cell membrane</keyword>
<gene>
    <name evidence="9" type="ORF">ALC62_05457</name>
</gene>
<dbReference type="Proteomes" id="UP000078542">
    <property type="component" value="Unassembled WGS sequence"/>
</dbReference>
<evidence type="ECO:0000256" key="2">
    <source>
        <dbReference type="ARBA" id="ARBA00022475"/>
    </source>
</evidence>
<dbReference type="GO" id="GO:0008049">
    <property type="term" value="P:male courtship behavior"/>
    <property type="evidence" value="ECO:0007669"/>
    <property type="project" value="TreeGrafter"/>
</dbReference>
<evidence type="ECO:0000256" key="1">
    <source>
        <dbReference type="ARBA" id="ARBA00004651"/>
    </source>
</evidence>
<dbReference type="GO" id="GO:0030425">
    <property type="term" value="C:dendrite"/>
    <property type="evidence" value="ECO:0007669"/>
    <property type="project" value="TreeGrafter"/>
</dbReference>
<keyword evidence="6 8" id="KW-0675">Receptor</keyword>
<evidence type="ECO:0000256" key="8">
    <source>
        <dbReference type="RuleBase" id="RU363108"/>
    </source>
</evidence>
<feature type="transmembrane region" description="Helical" evidence="8">
    <location>
        <begin position="50"/>
        <end position="71"/>
    </location>
</feature>
<dbReference type="Pfam" id="PF08395">
    <property type="entry name" value="7tm_7"/>
    <property type="match status" value="1"/>
</dbReference>
<evidence type="ECO:0000313" key="10">
    <source>
        <dbReference type="Proteomes" id="UP000078542"/>
    </source>
</evidence>
<dbReference type="GO" id="GO:0005886">
    <property type="term" value="C:plasma membrane"/>
    <property type="evidence" value="ECO:0007669"/>
    <property type="project" value="UniProtKB-SubCell"/>
</dbReference>
<feature type="transmembrane region" description="Helical" evidence="8">
    <location>
        <begin position="294"/>
        <end position="312"/>
    </location>
</feature>
<dbReference type="GO" id="GO:0007165">
    <property type="term" value="P:signal transduction"/>
    <property type="evidence" value="ECO:0007669"/>
    <property type="project" value="UniProtKB-KW"/>
</dbReference>
<evidence type="ECO:0000256" key="4">
    <source>
        <dbReference type="ARBA" id="ARBA00022989"/>
    </source>
</evidence>
<evidence type="ECO:0000256" key="7">
    <source>
        <dbReference type="ARBA" id="ARBA00023224"/>
    </source>
</evidence>
<evidence type="ECO:0000256" key="5">
    <source>
        <dbReference type="ARBA" id="ARBA00023136"/>
    </source>
</evidence>
<dbReference type="AlphaFoldDB" id="A0A195CSY7"/>